<proteinExistence type="predicted"/>
<dbReference type="EMBL" id="JBAWTH010000056">
    <property type="protein sequence ID" value="KAL2281548.1"/>
    <property type="molecule type" value="Genomic_DNA"/>
</dbReference>
<keyword evidence="2" id="KW-1185">Reference proteome</keyword>
<organism evidence="1 2">
    <name type="scientific">Diaporthe vaccinii</name>
    <dbReference type="NCBI Taxonomy" id="105482"/>
    <lineage>
        <taxon>Eukaryota</taxon>
        <taxon>Fungi</taxon>
        <taxon>Dikarya</taxon>
        <taxon>Ascomycota</taxon>
        <taxon>Pezizomycotina</taxon>
        <taxon>Sordariomycetes</taxon>
        <taxon>Sordariomycetidae</taxon>
        <taxon>Diaporthales</taxon>
        <taxon>Diaporthaceae</taxon>
        <taxon>Diaporthe</taxon>
        <taxon>Diaporthe eres species complex</taxon>
    </lineage>
</organism>
<protein>
    <submittedName>
        <fullName evidence="1">Uncharacterized protein</fullName>
    </submittedName>
</protein>
<sequence>MWGTLLTSRSLVSVAWRHFRDVTPPLPARASLVTSGISSIITQPCRPVSGPFSGPFSMAISGPFSRSTAHRSTSTVTTPFIAWSSSIAAIASATVTSAIAPMSWFSRRPSRLDWFVIRVADTIAVNPWWQARPAIVALNLFVSAWVFYIPVPAGASFSPTMTAGPVGPFAMIPTPTPFVLTSAARKVLVHIAPRFTKWQTADVVSGGRAILRHVSPYGVGPLLDWGRDW</sequence>
<evidence type="ECO:0000313" key="1">
    <source>
        <dbReference type="EMBL" id="KAL2281548.1"/>
    </source>
</evidence>
<reference evidence="1 2" key="1">
    <citation type="submission" date="2024-03" db="EMBL/GenBank/DDBJ databases">
        <title>A high-quality draft genome sequence of Diaporthe vaccinii, a causative agent of upright dieback and viscid rot disease in cranberry plants.</title>
        <authorList>
            <person name="Sarrasin M."/>
            <person name="Lang B.F."/>
            <person name="Burger G."/>
        </authorList>
    </citation>
    <scope>NUCLEOTIDE SEQUENCE [LARGE SCALE GENOMIC DNA]</scope>
    <source>
        <strain evidence="1 2">IS7</strain>
    </source>
</reference>
<evidence type="ECO:0000313" key="2">
    <source>
        <dbReference type="Proteomes" id="UP001600888"/>
    </source>
</evidence>
<accession>A0ABR4EGM2</accession>
<dbReference type="Proteomes" id="UP001600888">
    <property type="component" value="Unassembled WGS sequence"/>
</dbReference>
<gene>
    <name evidence="1" type="ORF">FJTKL_11464</name>
</gene>
<name>A0ABR4EGM2_9PEZI</name>
<comment type="caution">
    <text evidence="1">The sequence shown here is derived from an EMBL/GenBank/DDBJ whole genome shotgun (WGS) entry which is preliminary data.</text>
</comment>